<keyword evidence="2" id="KW-0812">Transmembrane</keyword>
<evidence type="ECO:0000259" key="7">
    <source>
        <dbReference type="Pfam" id="PF25963"/>
    </source>
</evidence>
<dbReference type="InterPro" id="IPR050393">
    <property type="entry name" value="MFP_Efflux_Pump"/>
</dbReference>
<evidence type="ECO:0000256" key="3">
    <source>
        <dbReference type="ARBA" id="ARBA00022989"/>
    </source>
</evidence>
<dbReference type="PANTHER" id="PTHR30367">
    <property type="entry name" value="P-HYDROXYBENZOIC ACID EFFLUX PUMP SUBUNIT AAEA-RELATED"/>
    <property type="match status" value="1"/>
</dbReference>
<dbReference type="InterPro" id="IPR058634">
    <property type="entry name" value="AaeA-lik-b-barrel"/>
</dbReference>
<accession>A0AAU7JEG6</accession>
<dbReference type="SUPFAM" id="SSF111369">
    <property type="entry name" value="HlyD-like secretion proteins"/>
    <property type="match status" value="1"/>
</dbReference>
<dbReference type="PANTHER" id="PTHR30367:SF12">
    <property type="entry name" value="P-HYDROXYBENZOIC ACID EFFLUX PUMP SUBUNIT AAEA"/>
    <property type="match status" value="1"/>
</dbReference>
<feature type="domain" description="p-hydroxybenzoic acid efflux pump subunit AaeA-like beta-barrel" evidence="7">
    <location>
        <begin position="187"/>
        <end position="283"/>
    </location>
</feature>
<evidence type="ECO:0000259" key="6">
    <source>
        <dbReference type="Pfam" id="PF25917"/>
    </source>
</evidence>
<evidence type="ECO:0000256" key="5">
    <source>
        <dbReference type="SAM" id="MobiDB-lite"/>
    </source>
</evidence>
<dbReference type="InterPro" id="IPR006143">
    <property type="entry name" value="RND_pump_MFP"/>
</dbReference>
<feature type="compositionally biased region" description="Basic and acidic residues" evidence="5">
    <location>
        <begin position="94"/>
        <end position="109"/>
    </location>
</feature>
<dbReference type="Pfam" id="PF25963">
    <property type="entry name" value="Beta-barrel_AAEA"/>
    <property type="match status" value="1"/>
</dbReference>
<reference evidence="8" key="1">
    <citation type="submission" date="2024-05" db="EMBL/GenBank/DDBJ databases">
        <authorList>
            <person name="Kim S."/>
            <person name="Heo J."/>
            <person name="Choi H."/>
            <person name="Choi Y."/>
            <person name="Kwon S.-W."/>
            <person name="Kim Y."/>
        </authorList>
    </citation>
    <scope>NUCLEOTIDE SEQUENCE</scope>
    <source>
        <strain evidence="8">KACC 23698</strain>
    </source>
</reference>
<dbReference type="Pfam" id="PF25917">
    <property type="entry name" value="BSH_RND"/>
    <property type="match status" value="1"/>
</dbReference>
<evidence type="ECO:0000256" key="2">
    <source>
        <dbReference type="ARBA" id="ARBA00022692"/>
    </source>
</evidence>
<sequence length="291" mass="31921">MLASLSRVFFTVLLAVVAAVAGFFAWRAYVERPWTRDARVRANVLGVAPDVSGALVEVRVRDNQRVRAGDVLFVIDPARYRFALAQAEATAQGRESDRDQKRREFERRSRLTTGAITEEQREQSAATLAAAEAAYSAALAELDVARLNLDRTEVRSPANGFVTNLQIHAGDYATAGRALAALVDEDSFYVSGYFEETKISRIHEGDPVAIRLMGFAPELRGRVESVARAIADREIVQGGDLILNVNPTFNWVRLAQRIPVRISLDALPPGVTLSAGMTATVVVERRDGEKP</sequence>
<dbReference type="GO" id="GO:0016020">
    <property type="term" value="C:membrane"/>
    <property type="evidence" value="ECO:0007669"/>
    <property type="project" value="InterPro"/>
</dbReference>
<evidence type="ECO:0000256" key="4">
    <source>
        <dbReference type="ARBA" id="ARBA00023136"/>
    </source>
</evidence>
<feature type="domain" description="Multidrug resistance protein MdtA-like barrel-sandwich hybrid" evidence="6">
    <location>
        <begin position="46"/>
        <end position="184"/>
    </location>
</feature>
<name>A0AAU7JEG6_9HYPH</name>
<keyword evidence="4" id="KW-0472">Membrane</keyword>
<dbReference type="EMBL" id="CP157484">
    <property type="protein sequence ID" value="XBO38622.1"/>
    <property type="molecule type" value="Genomic_DNA"/>
</dbReference>
<proteinExistence type="inferred from homology"/>
<evidence type="ECO:0000256" key="1">
    <source>
        <dbReference type="ARBA" id="ARBA00009477"/>
    </source>
</evidence>
<protein>
    <submittedName>
        <fullName evidence="8">Efflux RND transporter periplasmic adaptor subunit</fullName>
    </submittedName>
</protein>
<dbReference type="AlphaFoldDB" id="A0AAU7JEG6"/>
<keyword evidence="3" id="KW-1133">Transmembrane helix</keyword>
<evidence type="ECO:0000313" key="8">
    <source>
        <dbReference type="EMBL" id="XBO38622.1"/>
    </source>
</evidence>
<dbReference type="Gene3D" id="2.40.50.100">
    <property type="match status" value="1"/>
</dbReference>
<dbReference type="Gene3D" id="2.40.30.170">
    <property type="match status" value="1"/>
</dbReference>
<feature type="region of interest" description="Disordered" evidence="5">
    <location>
        <begin position="91"/>
        <end position="110"/>
    </location>
</feature>
<dbReference type="NCBIfam" id="TIGR01730">
    <property type="entry name" value="RND_mfp"/>
    <property type="match status" value="1"/>
</dbReference>
<comment type="similarity">
    <text evidence="1">Belongs to the membrane fusion protein (MFP) (TC 8.A.1) family.</text>
</comment>
<dbReference type="GO" id="GO:0022857">
    <property type="term" value="F:transmembrane transporter activity"/>
    <property type="evidence" value="ECO:0007669"/>
    <property type="project" value="InterPro"/>
</dbReference>
<organism evidence="8">
    <name type="scientific">Alsobacter sp. KACC 23698</name>
    <dbReference type="NCBI Taxonomy" id="3149229"/>
    <lineage>
        <taxon>Bacteria</taxon>
        <taxon>Pseudomonadati</taxon>
        <taxon>Pseudomonadota</taxon>
        <taxon>Alphaproteobacteria</taxon>
        <taxon>Hyphomicrobiales</taxon>
        <taxon>Alsobacteraceae</taxon>
        <taxon>Alsobacter</taxon>
    </lineage>
</organism>
<dbReference type="RefSeq" id="WP_406855462.1">
    <property type="nucleotide sequence ID" value="NZ_CP157484.1"/>
</dbReference>
<dbReference type="InterPro" id="IPR058625">
    <property type="entry name" value="MdtA-like_BSH"/>
</dbReference>
<gene>
    <name evidence="8" type="ORF">ABEG18_23485</name>
</gene>